<reference evidence="1" key="1">
    <citation type="journal article" date="2014" name="Front. Microbiol.">
        <title>High frequency of phylogenetically diverse reductive dehalogenase-homologous genes in deep subseafloor sedimentary metagenomes.</title>
        <authorList>
            <person name="Kawai M."/>
            <person name="Futagami T."/>
            <person name="Toyoda A."/>
            <person name="Takaki Y."/>
            <person name="Nishi S."/>
            <person name="Hori S."/>
            <person name="Arai W."/>
            <person name="Tsubouchi T."/>
            <person name="Morono Y."/>
            <person name="Uchiyama I."/>
            <person name="Ito T."/>
            <person name="Fujiyama A."/>
            <person name="Inagaki F."/>
            <person name="Takami H."/>
        </authorList>
    </citation>
    <scope>NUCLEOTIDE SEQUENCE</scope>
    <source>
        <strain evidence="1">Expedition CK06-06</strain>
    </source>
</reference>
<proteinExistence type="predicted"/>
<name>X1H5X1_9ZZZZ</name>
<sequence>MDEINGRLKGKVGDERAKEIRLLLKEIQFDVGDYRKIKD</sequence>
<organism evidence="1">
    <name type="scientific">marine sediment metagenome</name>
    <dbReference type="NCBI Taxonomy" id="412755"/>
    <lineage>
        <taxon>unclassified sequences</taxon>
        <taxon>metagenomes</taxon>
        <taxon>ecological metagenomes</taxon>
    </lineage>
</organism>
<accession>X1H5X1</accession>
<dbReference type="AlphaFoldDB" id="X1H5X1"/>
<dbReference type="EMBL" id="BARU01009719">
    <property type="protein sequence ID" value="GAH40713.1"/>
    <property type="molecule type" value="Genomic_DNA"/>
</dbReference>
<protein>
    <submittedName>
        <fullName evidence="1">Uncharacterized protein</fullName>
    </submittedName>
</protein>
<evidence type="ECO:0000313" key="1">
    <source>
        <dbReference type="EMBL" id="GAH40713.1"/>
    </source>
</evidence>
<comment type="caution">
    <text evidence="1">The sequence shown here is derived from an EMBL/GenBank/DDBJ whole genome shotgun (WGS) entry which is preliminary data.</text>
</comment>
<gene>
    <name evidence="1" type="ORF">S03H2_18703</name>
</gene>
<feature type="non-terminal residue" evidence="1">
    <location>
        <position position="39"/>
    </location>
</feature>